<accession>A0A8S4RV99</accession>
<dbReference type="PROSITE" id="PS50896">
    <property type="entry name" value="LISH"/>
    <property type="match status" value="1"/>
</dbReference>
<dbReference type="InterPro" id="IPR006595">
    <property type="entry name" value="CTLH_C"/>
</dbReference>
<dbReference type="GO" id="GO:0061630">
    <property type="term" value="F:ubiquitin protein ligase activity"/>
    <property type="evidence" value="ECO:0007669"/>
    <property type="project" value="InterPro"/>
</dbReference>
<reference evidence="13" key="1">
    <citation type="submission" date="2022-03" db="EMBL/GenBank/DDBJ databases">
        <authorList>
            <person name="Lindestad O."/>
        </authorList>
    </citation>
    <scope>NUCLEOTIDE SEQUENCE</scope>
</reference>
<name>A0A8S4RV99_9NEOP</name>
<dbReference type="Proteomes" id="UP000838756">
    <property type="component" value="Unassembled WGS sequence"/>
</dbReference>
<dbReference type="InterPro" id="IPR045098">
    <property type="entry name" value="Fyv10_fam"/>
</dbReference>
<organism evidence="13 14">
    <name type="scientific">Pararge aegeria aegeria</name>
    <dbReference type="NCBI Taxonomy" id="348720"/>
    <lineage>
        <taxon>Eukaryota</taxon>
        <taxon>Metazoa</taxon>
        <taxon>Ecdysozoa</taxon>
        <taxon>Arthropoda</taxon>
        <taxon>Hexapoda</taxon>
        <taxon>Insecta</taxon>
        <taxon>Pterygota</taxon>
        <taxon>Neoptera</taxon>
        <taxon>Endopterygota</taxon>
        <taxon>Lepidoptera</taxon>
        <taxon>Glossata</taxon>
        <taxon>Ditrysia</taxon>
        <taxon>Papilionoidea</taxon>
        <taxon>Nymphalidae</taxon>
        <taxon>Satyrinae</taxon>
        <taxon>Satyrini</taxon>
        <taxon>Parargina</taxon>
        <taxon>Pararge</taxon>
    </lineage>
</organism>
<evidence type="ECO:0000313" key="13">
    <source>
        <dbReference type="EMBL" id="CAH2241155.1"/>
    </source>
</evidence>
<dbReference type="GO" id="GO:0016363">
    <property type="term" value="C:nuclear matrix"/>
    <property type="evidence" value="ECO:0007669"/>
    <property type="project" value="UniProtKB-SubCell"/>
</dbReference>
<proteinExistence type="predicted"/>
<evidence type="ECO:0000256" key="7">
    <source>
        <dbReference type="ARBA" id="ARBA00022833"/>
    </source>
</evidence>
<dbReference type="GO" id="GO:0043249">
    <property type="term" value="P:erythrocyte maturation"/>
    <property type="evidence" value="ECO:0007669"/>
    <property type="project" value="UniProtKB-KW"/>
</dbReference>
<dbReference type="OrthoDB" id="1933455at2759"/>
<dbReference type="GO" id="GO:0043161">
    <property type="term" value="P:proteasome-mediated ubiquitin-dependent protein catabolic process"/>
    <property type="evidence" value="ECO:0007669"/>
    <property type="project" value="InterPro"/>
</dbReference>
<evidence type="ECO:0000256" key="8">
    <source>
        <dbReference type="ARBA" id="ARBA00023057"/>
    </source>
</evidence>
<dbReference type="InterPro" id="IPR006594">
    <property type="entry name" value="LisH"/>
</dbReference>
<feature type="domain" description="RING-Gid-type" evidence="12">
    <location>
        <begin position="359"/>
        <end position="432"/>
    </location>
</feature>
<evidence type="ECO:0000313" key="14">
    <source>
        <dbReference type="Proteomes" id="UP000838756"/>
    </source>
</evidence>
<keyword evidence="8" id="KW-0265">Erythrocyte maturation</keyword>
<dbReference type="GO" id="GO:0034657">
    <property type="term" value="C:GID complex"/>
    <property type="evidence" value="ECO:0007669"/>
    <property type="project" value="TreeGrafter"/>
</dbReference>
<dbReference type="PANTHER" id="PTHR12170:SF2">
    <property type="entry name" value="E3 UBIQUITIN-PROTEIN TRANSFERASE MAEA"/>
    <property type="match status" value="1"/>
</dbReference>
<feature type="domain" description="CTLH" evidence="11">
    <location>
        <begin position="157"/>
        <end position="214"/>
    </location>
</feature>
<evidence type="ECO:0000256" key="1">
    <source>
        <dbReference type="ARBA" id="ARBA00004109"/>
    </source>
</evidence>
<dbReference type="GO" id="GO:0008270">
    <property type="term" value="F:zinc ion binding"/>
    <property type="evidence" value="ECO:0007669"/>
    <property type="project" value="UniProtKB-KW"/>
</dbReference>
<dbReference type="GO" id="GO:0005737">
    <property type="term" value="C:cytoplasm"/>
    <property type="evidence" value="ECO:0007669"/>
    <property type="project" value="UniProtKB-SubCell"/>
</dbReference>
<evidence type="ECO:0000256" key="6">
    <source>
        <dbReference type="ARBA" id="ARBA00022771"/>
    </source>
</evidence>
<dbReference type="SMART" id="SM00668">
    <property type="entry name" value="CTLH"/>
    <property type="match status" value="1"/>
</dbReference>
<evidence type="ECO:0000259" key="12">
    <source>
        <dbReference type="PROSITE" id="PS51867"/>
    </source>
</evidence>
<dbReference type="InterPro" id="IPR044063">
    <property type="entry name" value="ZF_RING_GID"/>
</dbReference>
<dbReference type="PROSITE" id="PS51867">
    <property type="entry name" value="ZF_RING_GID"/>
    <property type="match status" value="1"/>
</dbReference>
<sequence length="584" mass="66174">MNEIKSLEHATLKVPYEVFNKRYRNAQRVLDVEARQVTTSVSDIDAATKKGATTGEIDSLLGGMVEKLTTMKRKASEAITEEVQAACVCKKRLEHLKEQAEALTEPAAPQAKTQMNQWRSVRLDRMLVDYFLRNGYYDSANKLADKRDLRDLTNVDIYAAAAEVETELSARRTGRCLQWCADNRSKLRKLNSTMEFKIRIQEFIELVRDDRRLEAVRYAKKHFSTYEDGQLDDIQHCMGMLAFPKDTDVEPYRSLLGNWRWGALVAQFRWEHARLLHPARLPALPVALQLGLAALNTPYPFQISSKFYVNSTGLGYLYVIRIEEIDRRTGVTDIANRVAKLNWQWVGHCYNESTQVSACPACQPPLNALARLLPHAHCSHSRLVCRISRLPLNEHNQPMVLPNGQVYGEKVYGEKVRILFLRTGVRGEGEYSNFTGILFLRTGVRGEGVRGEGEYSNFIGILFLRTGVRGEGDDSNFIGILFLRIGVRGEGEDSNFIGIYFISTALKDMMKEHGSIICPKTKEVFCMKRVEKQVHLNQCADLNGNCKLENGIGKFGRYKTCVLKMDLIIIISTSSCLLLDIGLM</sequence>
<dbReference type="SMART" id="SM00757">
    <property type="entry name" value="CRA"/>
    <property type="match status" value="1"/>
</dbReference>
<evidence type="ECO:0000256" key="2">
    <source>
        <dbReference type="ARBA" id="ARBA00004496"/>
    </source>
</evidence>
<comment type="caution">
    <text evidence="13">The sequence shown here is derived from an EMBL/GenBank/DDBJ whole genome shotgun (WGS) entry which is preliminary data.</text>
</comment>
<evidence type="ECO:0000256" key="5">
    <source>
        <dbReference type="ARBA" id="ARBA00022723"/>
    </source>
</evidence>
<keyword evidence="5" id="KW-0479">Metal-binding</keyword>
<evidence type="ECO:0000256" key="3">
    <source>
        <dbReference type="ARBA" id="ARBA00014384"/>
    </source>
</evidence>
<keyword evidence="4" id="KW-0963">Cytoplasm</keyword>
<evidence type="ECO:0000256" key="9">
    <source>
        <dbReference type="ARBA" id="ARBA00029678"/>
    </source>
</evidence>
<keyword evidence="6 10" id="KW-0863">Zinc-finger</keyword>
<evidence type="ECO:0000259" key="11">
    <source>
        <dbReference type="PROSITE" id="PS50897"/>
    </source>
</evidence>
<feature type="zinc finger region" description="RING-Gid-type" evidence="10">
    <location>
        <begin position="359"/>
        <end position="432"/>
    </location>
</feature>
<dbReference type="InterPro" id="IPR024964">
    <property type="entry name" value="CTLH/CRA"/>
</dbReference>
<dbReference type="EMBL" id="CAKXAJ010025573">
    <property type="protein sequence ID" value="CAH2241155.1"/>
    <property type="molecule type" value="Genomic_DNA"/>
</dbReference>
<dbReference type="InterPro" id="IPR013144">
    <property type="entry name" value="CRA_dom"/>
</dbReference>
<dbReference type="PANTHER" id="PTHR12170">
    <property type="entry name" value="MACROPHAGE ERYTHROBLAST ATTACHER-RELATED"/>
    <property type="match status" value="1"/>
</dbReference>
<comment type="subcellular location">
    <subcellularLocation>
        <location evidence="2">Cytoplasm</location>
    </subcellularLocation>
    <subcellularLocation>
        <location evidence="1">Nucleus matrix</location>
    </subcellularLocation>
</comment>
<protein>
    <recommendedName>
        <fullName evidence="3">E3 ubiquitin-protein transferase MAEA</fullName>
    </recommendedName>
    <alternativeName>
        <fullName evidence="9">Macrophage erythroblast attacher</fullName>
    </alternativeName>
</protein>
<dbReference type="Pfam" id="PF10607">
    <property type="entry name" value="CTLH"/>
    <property type="match status" value="1"/>
</dbReference>
<keyword evidence="14" id="KW-1185">Reference proteome</keyword>
<dbReference type="AlphaFoldDB" id="A0A8S4RV99"/>
<evidence type="ECO:0000256" key="4">
    <source>
        <dbReference type="ARBA" id="ARBA00022490"/>
    </source>
</evidence>
<dbReference type="PROSITE" id="PS50897">
    <property type="entry name" value="CTLH"/>
    <property type="match status" value="1"/>
</dbReference>
<keyword evidence="7" id="KW-0862">Zinc</keyword>
<evidence type="ECO:0000256" key="10">
    <source>
        <dbReference type="PROSITE-ProRule" id="PRU01215"/>
    </source>
</evidence>
<gene>
    <name evidence="13" type="primary">jg11605</name>
    <name evidence="13" type="ORF">PAEG_LOCUS17610</name>
</gene>